<gene>
    <name evidence="5" type="ORF">DIT97_05980</name>
</gene>
<dbReference type="Gene3D" id="1.10.10.10">
    <property type="entry name" value="Winged helix-like DNA-binding domain superfamily/Winged helix DNA-binding domain"/>
    <property type="match status" value="1"/>
</dbReference>
<evidence type="ECO:0000256" key="1">
    <source>
        <dbReference type="ARBA" id="ARBA00023015"/>
    </source>
</evidence>
<evidence type="ECO:0000256" key="2">
    <source>
        <dbReference type="ARBA" id="ARBA00023125"/>
    </source>
</evidence>
<protein>
    <submittedName>
        <fullName evidence="5">GntR family transcriptional regulator</fullName>
    </submittedName>
</protein>
<feature type="non-terminal residue" evidence="5">
    <location>
        <position position="56"/>
    </location>
</feature>
<dbReference type="InterPro" id="IPR000524">
    <property type="entry name" value="Tscrpt_reg_HTH_GntR"/>
</dbReference>
<dbReference type="PROSITE" id="PS50949">
    <property type="entry name" value="HTH_GNTR"/>
    <property type="match status" value="1"/>
</dbReference>
<keyword evidence="3" id="KW-0804">Transcription</keyword>
<dbReference type="AlphaFoldDB" id="A0A3D3R4T4"/>
<keyword evidence="2" id="KW-0238">DNA-binding</keyword>
<dbReference type="PANTHER" id="PTHR43537:SF24">
    <property type="entry name" value="GLUCONATE OPERON TRANSCRIPTIONAL REPRESSOR"/>
    <property type="match status" value="1"/>
</dbReference>
<dbReference type="GO" id="GO:0003677">
    <property type="term" value="F:DNA binding"/>
    <property type="evidence" value="ECO:0007669"/>
    <property type="project" value="UniProtKB-KW"/>
</dbReference>
<dbReference type="EMBL" id="DQAY01000041">
    <property type="protein sequence ID" value="HCO22620.1"/>
    <property type="molecule type" value="Genomic_DNA"/>
</dbReference>
<dbReference type="GO" id="GO:0003700">
    <property type="term" value="F:DNA-binding transcription factor activity"/>
    <property type="evidence" value="ECO:0007669"/>
    <property type="project" value="InterPro"/>
</dbReference>
<evidence type="ECO:0000313" key="6">
    <source>
        <dbReference type="Proteomes" id="UP000263642"/>
    </source>
</evidence>
<dbReference type="Pfam" id="PF00392">
    <property type="entry name" value="GntR"/>
    <property type="match status" value="1"/>
</dbReference>
<dbReference type="SUPFAM" id="SSF46785">
    <property type="entry name" value="Winged helix' DNA-binding domain"/>
    <property type="match status" value="1"/>
</dbReference>
<evidence type="ECO:0000313" key="5">
    <source>
        <dbReference type="EMBL" id="HCO22620.1"/>
    </source>
</evidence>
<reference evidence="5 6" key="1">
    <citation type="journal article" date="2018" name="Nat. Biotechnol.">
        <title>A standardized bacterial taxonomy based on genome phylogeny substantially revises the tree of life.</title>
        <authorList>
            <person name="Parks D.H."/>
            <person name="Chuvochina M."/>
            <person name="Waite D.W."/>
            <person name="Rinke C."/>
            <person name="Skarshewski A."/>
            <person name="Chaumeil P.A."/>
            <person name="Hugenholtz P."/>
        </authorList>
    </citation>
    <scope>NUCLEOTIDE SEQUENCE [LARGE SCALE GENOMIC DNA]</scope>
    <source>
        <strain evidence="5">UBA9375</strain>
    </source>
</reference>
<evidence type="ECO:0000256" key="3">
    <source>
        <dbReference type="ARBA" id="ARBA00023163"/>
    </source>
</evidence>
<organism evidence="5 6">
    <name type="scientific">Gimesia maris</name>
    <dbReference type="NCBI Taxonomy" id="122"/>
    <lineage>
        <taxon>Bacteria</taxon>
        <taxon>Pseudomonadati</taxon>
        <taxon>Planctomycetota</taxon>
        <taxon>Planctomycetia</taxon>
        <taxon>Planctomycetales</taxon>
        <taxon>Planctomycetaceae</taxon>
        <taxon>Gimesia</taxon>
    </lineage>
</organism>
<keyword evidence="1" id="KW-0805">Transcription regulation</keyword>
<sequence length="56" mass="6185">MEVSRDDITIPTTEARTLSAEVADHLCERIRSKRLAPGDRLGTEAELANQFGVSRT</sequence>
<dbReference type="Proteomes" id="UP000263642">
    <property type="component" value="Unassembled WGS sequence"/>
</dbReference>
<name>A0A3D3R4T4_9PLAN</name>
<dbReference type="InterPro" id="IPR036388">
    <property type="entry name" value="WH-like_DNA-bd_sf"/>
</dbReference>
<dbReference type="PANTHER" id="PTHR43537">
    <property type="entry name" value="TRANSCRIPTIONAL REGULATOR, GNTR FAMILY"/>
    <property type="match status" value="1"/>
</dbReference>
<dbReference type="InterPro" id="IPR036390">
    <property type="entry name" value="WH_DNA-bd_sf"/>
</dbReference>
<evidence type="ECO:0000259" key="4">
    <source>
        <dbReference type="PROSITE" id="PS50949"/>
    </source>
</evidence>
<feature type="domain" description="HTH gntR-type" evidence="4">
    <location>
        <begin position="16"/>
        <end position="56"/>
    </location>
</feature>
<comment type="caution">
    <text evidence="5">The sequence shown here is derived from an EMBL/GenBank/DDBJ whole genome shotgun (WGS) entry which is preliminary data.</text>
</comment>
<proteinExistence type="predicted"/>
<accession>A0A3D3R4T4</accession>